<gene>
    <name evidence="1" type="ORF">NDU88_002893</name>
</gene>
<organism evidence="1 2">
    <name type="scientific">Pleurodeles waltl</name>
    <name type="common">Iberian ribbed newt</name>
    <dbReference type="NCBI Taxonomy" id="8319"/>
    <lineage>
        <taxon>Eukaryota</taxon>
        <taxon>Metazoa</taxon>
        <taxon>Chordata</taxon>
        <taxon>Craniata</taxon>
        <taxon>Vertebrata</taxon>
        <taxon>Euteleostomi</taxon>
        <taxon>Amphibia</taxon>
        <taxon>Batrachia</taxon>
        <taxon>Caudata</taxon>
        <taxon>Salamandroidea</taxon>
        <taxon>Salamandridae</taxon>
        <taxon>Pleurodelinae</taxon>
        <taxon>Pleurodeles</taxon>
    </lineage>
</organism>
<sequence length="73" mass="7912">MVRAGISCWILEPGVAQAADAYFAARALRDMRDCVTVAIGHVLHRNIDKRHFMEVNTGIPTTVSSAQSVAEVS</sequence>
<dbReference type="Proteomes" id="UP001066276">
    <property type="component" value="Chromosome 6"/>
</dbReference>
<dbReference type="EMBL" id="JANPWB010000010">
    <property type="protein sequence ID" value="KAJ1136477.1"/>
    <property type="molecule type" value="Genomic_DNA"/>
</dbReference>
<protein>
    <submittedName>
        <fullName evidence="1">Uncharacterized protein</fullName>
    </submittedName>
</protein>
<evidence type="ECO:0000313" key="1">
    <source>
        <dbReference type="EMBL" id="KAJ1136477.1"/>
    </source>
</evidence>
<proteinExistence type="predicted"/>
<dbReference type="AlphaFoldDB" id="A0AAV7QA59"/>
<keyword evidence="2" id="KW-1185">Reference proteome</keyword>
<reference evidence="1" key="1">
    <citation type="journal article" date="2022" name="bioRxiv">
        <title>Sequencing and chromosome-scale assembly of the giantPleurodeles waltlgenome.</title>
        <authorList>
            <person name="Brown T."/>
            <person name="Elewa A."/>
            <person name="Iarovenko S."/>
            <person name="Subramanian E."/>
            <person name="Araus A.J."/>
            <person name="Petzold A."/>
            <person name="Susuki M."/>
            <person name="Suzuki K.-i.T."/>
            <person name="Hayashi T."/>
            <person name="Toyoda A."/>
            <person name="Oliveira C."/>
            <person name="Osipova E."/>
            <person name="Leigh N.D."/>
            <person name="Simon A."/>
            <person name="Yun M.H."/>
        </authorList>
    </citation>
    <scope>NUCLEOTIDE SEQUENCE</scope>
    <source>
        <strain evidence="1">20211129_DDA</strain>
        <tissue evidence="1">Liver</tissue>
    </source>
</reference>
<accession>A0AAV7QA59</accession>
<comment type="caution">
    <text evidence="1">The sequence shown here is derived from an EMBL/GenBank/DDBJ whole genome shotgun (WGS) entry which is preliminary data.</text>
</comment>
<evidence type="ECO:0000313" key="2">
    <source>
        <dbReference type="Proteomes" id="UP001066276"/>
    </source>
</evidence>
<name>A0AAV7QA59_PLEWA</name>